<dbReference type="Gene3D" id="2.140.10.30">
    <property type="entry name" value="Dipeptidylpeptidase IV, N-terminal domain"/>
    <property type="match status" value="1"/>
</dbReference>
<comment type="subcellular location">
    <subcellularLocation>
        <location evidence="1">Cell projection</location>
        <location evidence="1">Invadopodium membrane</location>
        <topology evidence="1">Single-pass type II membrane protein</topology>
    </subcellularLocation>
    <subcellularLocation>
        <location evidence="2">Cell projection</location>
        <location evidence="2">Lamellipodium membrane</location>
        <topology evidence="2">Single-pass type II membrane protein</topology>
    </subcellularLocation>
</comment>
<protein>
    <submittedName>
        <fullName evidence="9">Fibroblast activation protein, alpha</fullName>
    </submittedName>
</protein>
<sequence length="634" mass="72405">QGCSNKVMWGVIGAAVVITLITIPAVIYNSKLEPFSLDDYFNDTFRWRAYNLYWISDKEYLHKASDGNVFLHNAETKEESLYLSNSTFKWRHSFSASYSIYDRENSCMFMVEIHCFLQAYISDFNIFFKSNVSADEAVQLTHNGKKNEILNGVPDWVYEEEVFASNGAVWWSTTGKFLAYAEFNNTEVHKVEFSWYGSEQYPQTVAIPYPKAGSPLTKVKLFVVDTTNSSHRTQVFAPASVSSGDHILCSVTWVTDTRVAVQWLTRKQNYVVVQIYDFDGSRWTENQVQTSKTGWVGHYVPLPLFFAEDKLSFYKVMSDTNGYKHIHYVKDGKATPVTSGKWEVIYISKLTKDAIYFVSNEHGGIPVQRNLYNPSAPQCLTCNLRKDRCQYNSGYFSFDASYYRMDCYGQLPIHIFSYYLWYEMMLPPNFKNSKKYPLLIDVYGGPCSQSVNYRFKLNWGTYLSSSHEIIIASFDGRGSGYQGDEIMHSIYRRLGTFEVEDQIAAVRKFIDMGFIDEGRIAIWGWSYGGYVSSMALGAGTGLFKCGIAVAPVAKWDYYDAVYTERYMGKPTENSDSYKNSTVTSRAKNFNDVQYLLVHGTADDNVHFQQAAQISKALVDAQVDFEVMVNISLGK</sequence>
<dbReference type="GeneTree" id="ENSGT00940000165362"/>
<dbReference type="FunFam" id="3.40.50.1820:FF:000003">
    <property type="entry name" value="Dipeptidyl peptidase 4"/>
    <property type="match status" value="1"/>
</dbReference>
<gene>
    <name evidence="9" type="primary">fap</name>
</gene>
<evidence type="ECO:0000259" key="8">
    <source>
        <dbReference type="Pfam" id="PF00930"/>
    </source>
</evidence>
<dbReference type="Proteomes" id="UP000005207">
    <property type="component" value="Unplaced"/>
</dbReference>
<keyword evidence="6" id="KW-0472">Membrane</keyword>
<reference evidence="9" key="2">
    <citation type="submission" date="2025-09" db="UniProtKB">
        <authorList>
            <consortium name="Ensembl"/>
        </authorList>
    </citation>
    <scope>IDENTIFICATION</scope>
</reference>
<evidence type="ECO:0000256" key="3">
    <source>
        <dbReference type="ARBA" id="ARBA00022670"/>
    </source>
</evidence>
<dbReference type="PANTHER" id="PTHR11731">
    <property type="entry name" value="PROTEASE FAMILY S9B,C DIPEPTIDYL-PEPTIDASE IV-RELATED"/>
    <property type="match status" value="1"/>
</dbReference>
<dbReference type="Pfam" id="PF00326">
    <property type="entry name" value="Peptidase_S9"/>
    <property type="match status" value="1"/>
</dbReference>
<dbReference type="Pfam" id="PF00930">
    <property type="entry name" value="DPPIV_N"/>
    <property type="match status" value="1"/>
</dbReference>
<dbReference type="SUPFAM" id="SSF53474">
    <property type="entry name" value="alpha/beta-Hydrolases"/>
    <property type="match status" value="1"/>
</dbReference>
<evidence type="ECO:0000313" key="10">
    <source>
        <dbReference type="Proteomes" id="UP000005207"/>
    </source>
</evidence>
<dbReference type="Ensembl" id="ENSONIT00000088522.1">
    <property type="protein sequence ID" value="ENSONIP00000040560.1"/>
    <property type="gene ID" value="ENSONIG00000008907.2"/>
</dbReference>
<feature type="domain" description="Dipeptidylpeptidase IV N-terminal" evidence="8">
    <location>
        <begin position="79"/>
        <end position="409"/>
    </location>
</feature>
<evidence type="ECO:0000256" key="5">
    <source>
        <dbReference type="ARBA" id="ARBA00023180"/>
    </source>
</evidence>
<dbReference type="GO" id="GO:0008239">
    <property type="term" value="F:dipeptidyl-peptidase activity"/>
    <property type="evidence" value="ECO:0007669"/>
    <property type="project" value="TreeGrafter"/>
</dbReference>
<dbReference type="PROSITE" id="PS00708">
    <property type="entry name" value="PRO_ENDOPEP_SER"/>
    <property type="match status" value="1"/>
</dbReference>
<evidence type="ECO:0000256" key="4">
    <source>
        <dbReference type="ARBA" id="ARBA00022801"/>
    </source>
</evidence>
<keyword evidence="5" id="KW-0325">Glycoprotein</keyword>
<evidence type="ECO:0000259" key="7">
    <source>
        <dbReference type="Pfam" id="PF00326"/>
    </source>
</evidence>
<name>A0A669C160_ORENI</name>
<keyword evidence="3" id="KW-0645">Protease</keyword>
<keyword evidence="6" id="KW-0812">Transmembrane</keyword>
<keyword evidence="10" id="KW-1185">Reference proteome</keyword>
<dbReference type="InterPro" id="IPR002469">
    <property type="entry name" value="Peptidase_S9B_N"/>
</dbReference>
<dbReference type="SUPFAM" id="SSF82171">
    <property type="entry name" value="DPP6 N-terminal domain-like"/>
    <property type="match status" value="1"/>
</dbReference>
<dbReference type="GO" id="GO:0031258">
    <property type="term" value="C:lamellipodium membrane"/>
    <property type="evidence" value="ECO:0007669"/>
    <property type="project" value="UniProtKB-SubCell"/>
</dbReference>
<proteinExistence type="predicted"/>
<evidence type="ECO:0000256" key="1">
    <source>
        <dbReference type="ARBA" id="ARBA00004341"/>
    </source>
</evidence>
<dbReference type="InterPro" id="IPR050278">
    <property type="entry name" value="Serine_Prot_S9B/DPPIV"/>
</dbReference>
<organism evidence="9 10">
    <name type="scientific">Oreochromis niloticus</name>
    <name type="common">Nile tilapia</name>
    <name type="synonym">Tilapia nilotica</name>
    <dbReference type="NCBI Taxonomy" id="8128"/>
    <lineage>
        <taxon>Eukaryota</taxon>
        <taxon>Metazoa</taxon>
        <taxon>Chordata</taxon>
        <taxon>Craniata</taxon>
        <taxon>Vertebrata</taxon>
        <taxon>Euteleostomi</taxon>
        <taxon>Actinopterygii</taxon>
        <taxon>Neopterygii</taxon>
        <taxon>Teleostei</taxon>
        <taxon>Neoteleostei</taxon>
        <taxon>Acanthomorphata</taxon>
        <taxon>Ovalentaria</taxon>
        <taxon>Cichlomorphae</taxon>
        <taxon>Cichliformes</taxon>
        <taxon>Cichlidae</taxon>
        <taxon>African cichlids</taxon>
        <taxon>Pseudocrenilabrinae</taxon>
        <taxon>Oreochromini</taxon>
        <taxon>Oreochromis</taxon>
    </lineage>
</organism>
<dbReference type="InterPro" id="IPR029058">
    <property type="entry name" value="AB_hydrolase_fold"/>
</dbReference>
<dbReference type="PANTHER" id="PTHR11731:SF204">
    <property type="entry name" value="DIPEPTIDYL PEPTIDASE 4"/>
    <property type="match status" value="1"/>
</dbReference>
<dbReference type="InterPro" id="IPR002471">
    <property type="entry name" value="Pept_S9_AS"/>
</dbReference>
<dbReference type="GO" id="GO:0006508">
    <property type="term" value="P:proteolysis"/>
    <property type="evidence" value="ECO:0007669"/>
    <property type="project" value="UniProtKB-KW"/>
</dbReference>
<keyword evidence="4" id="KW-0378">Hydrolase</keyword>
<evidence type="ECO:0000256" key="2">
    <source>
        <dbReference type="ARBA" id="ARBA00004485"/>
    </source>
</evidence>
<feature type="domain" description="Peptidase S9 prolyl oligopeptidase catalytic" evidence="7">
    <location>
        <begin position="457"/>
        <end position="629"/>
    </location>
</feature>
<evidence type="ECO:0000256" key="6">
    <source>
        <dbReference type="SAM" id="Phobius"/>
    </source>
</evidence>
<feature type="transmembrane region" description="Helical" evidence="6">
    <location>
        <begin position="7"/>
        <end position="28"/>
    </location>
</feature>
<evidence type="ECO:0000313" key="9">
    <source>
        <dbReference type="Ensembl" id="ENSONIP00000040560.1"/>
    </source>
</evidence>
<reference evidence="9" key="1">
    <citation type="submission" date="2025-08" db="UniProtKB">
        <authorList>
            <consortium name="Ensembl"/>
        </authorList>
    </citation>
    <scope>IDENTIFICATION</scope>
</reference>
<dbReference type="InterPro" id="IPR001375">
    <property type="entry name" value="Peptidase_S9_cat"/>
</dbReference>
<accession>A0A669C160</accession>
<dbReference type="AlphaFoldDB" id="A0A669C160"/>
<dbReference type="Gene3D" id="3.40.50.1820">
    <property type="entry name" value="alpha/beta hydrolase"/>
    <property type="match status" value="1"/>
</dbReference>
<keyword evidence="6" id="KW-1133">Transmembrane helix</keyword>
<dbReference type="GO" id="GO:0004252">
    <property type="term" value="F:serine-type endopeptidase activity"/>
    <property type="evidence" value="ECO:0007669"/>
    <property type="project" value="InterPro"/>
</dbReference>